<proteinExistence type="predicted"/>
<feature type="transmembrane region" description="Helical" evidence="1">
    <location>
        <begin position="377"/>
        <end position="396"/>
    </location>
</feature>
<dbReference type="Proteomes" id="UP000238916">
    <property type="component" value="Unassembled WGS sequence"/>
</dbReference>
<dbReference type="SUPFAM" id="SSF52317">
    <property type="entry name" value="Class I glutamine amidotransferase-like"/>
    <property type="match status" value="1"/>
</dbReference>
<accession>A0A2U3KUL2</accession>
<feature type="transmembrane region" description="Helical" evidence="1">
    <location>
        <begin position="403"/>
        <end position="422"/>
    </location>
</feature>
<evidence type="ECO:0000313" key="2">
    <source>
        <dbReference type="EMBL" id="SPF43290.1"/>
    </source>
</evidence>
<dbReference type="Gene3D" id="3.40.50.880">
    <property type="match status" value="1"/>
</dbReference>
<reference evidence="3" key="1">
    <citation type="submission" date="2018-02" db="EMBL/GenBank/DDBJ databases">
        <authorList>
            <person name="Hausmann B."/>
        </authorList>
    </citation>
    <scope>NUCLEOTIDE SEQUENCE [LARGE SCALE GENOMIC DNA]</scope>
    <source>
        <strain evidence="3">Peat soil MAG SbF1</strain>
    </source>
</reference>
<name>A0A2U3KUL2_9FIRM</name>
<keyword evidence="1" id="KW-0472">Membrane</keyword>
<sequence length="834" mass="90976">MLKLRNWMLIVTALIVLLSTMALLTKELMAAPEDENQNPSIIIKAKGTYGNYTKQGAWLPLQVEVANQGKDLQGSLRVIPNDAQFDTLDYVSSAVLPQGSIKAFNFYLPVQGALTSVIIELTSGDKVIAKQTVSLIALSNNQWVIGLLDRSEEGFSSLSGLKQTNWLTPELCTVKNADLPEKAELLNLFNVLIIDDVNLKLTQGQATALTHWVSRGGILVVGGGSGWQKVLPNLPPELLPVKVSGVENITLSALPGSLSEPVSEALSGPVQIADLQSSQGKELFSEQGHPLAIKSQLGDGQVIYLAFDPALEPISNWSGAKVLWKDLLINEKSDLANGSVSSQFGGSFFNGQSNNLNGIANALGNIEDMVLPSLRNMALILGLYIFLAGLVNYLVLKKLDKREWTWITVPVLAIVFVGLIYFTSFKTRPAEVISHQINIVDVKPGTSLAKVTAITGLFAPTHETYHLQLQGRQLIGALPNIDGGIGMGSGATNQRPSANISVEQTPEQTNIEFRQMRSWVMRGFSSVGDASLTGAISGEITYQDNKWLATLTNSTHYNFTDGVIISSANWFAKVGALKAGGETQREIEMNQNSTNNNPGMPLAYQIYNPQLNWQGPGAPPRQQAKDMMRQQILESLIGDGGISPSGSKLLFLGWSVEPFQEGLNITDKDVKKYYTTLFEVPLTLKFDQDHLEVPEGILAGTLLSSQNVGFGPGSIMMQPNSEAIYQVELPLGKFSEMQLNLHQRNGSSFSAVNGSFYNWETASWEDIGMTTDNTVIKEPAKYINGDRLVRFKISNQSQSQAQSQQQFKSQPQQLPQQEFYGISISLSSRVVANK</sequence>
<organism evidence="2 3">
    <name type="scientific">Candidatus Desulfosporosinus infrequens</name>
    <dbReference type="NCBI Taxonomy" id="2043169"/>
    <lineage>
        <taxon>Bacteria</taxon>
        <taxon>Bacillati</taxon>
        <taxon>Bacillota</taxon>
        <taxon>Clostridia</taxon>
        <taxon>Eubacteriales</taxon>
        <taxon>Desulfitobacteriaceae</taxon>
        <taxon>Desulfosporosinus</taxon>
    </lineage>
</organism>
<evidence type="ECO:0000313" key="3">
    <source>
        <dbReference type="Proteomes" id="UP000238916"/>
    </source>
</evidence>
<dbReference type="EMBL" id="OMOF01000202">
    <property type="protein sequence ID" value="SPF43290.1"/>
    <property type="molecule type" value="Genomic_DNA"/>
</dbReference>
<evidence type="ECO:0000256" key="1">
    <source>
        <dbReference type="SAM" id="Phobius"/>
    </source>
</evidence>
<gene>
    <name evidence="2" type="ORF">SBF1_2800010</name>
</gene>
<keyword evidence="1" id="KW-1133">Transmembrane helix</keyword>
<dbReference type="OrthoDB" id="137965at2"/>
<protein>
    <submittedName>
        <fullName evidence="2">Uncharacterized protein</fullName>
    </submittedName>
</protein>
<keyword evidence="1" id="KW-0812">Transmembrane</keyword>
<dbReference type="AlphaFoldDB" id="A0A2U3KUL2"/>
<dbReference type="InterPro" id="IPR029062">
    <property type="entry name" value="Class_I_gatase-like"/>
</dbReference>